<evidence type="ECO:0000259" key="7">
    <source>
        <dbReference type="Pfam" id="PF21589"/>
    </source>
</evidence>
<dbReference type="GO" id="GO:0015031">
    <property type="term" value="P:protein transport"/>
    <property type="evidence" value="ECO:0007669"/>
    <property type="project" value="UniProtKB-KW"/>
</dbReference>
<feature type="domain" description="AP5B1 C-terminal" evidence="8">
    <location>
        <begin position="794"/>
        <end position="893"/>
    </location>
</feature>
<organism evidence="9 10">
    <name type="scientific">Oedothorax gibbosus</name>
    <dbReference type="NCBI Taxonomy" id="931172"/>
    <lineage>
        <taxon>Eukaryota</taxon>
        <taxon>Metazoa</taxon>
        <taxon>Ecdysozoa</taxon>
        <taxon>Arthropoda</taxon>
        <taxon>Chelicerata</taxon>
        <taxon>Arachnida</taxon>
        <taxon>Araneae</taxon>
        <taxon>Araneomorphae</taxon>
        <taxon>Entelegynae</taxon>
        <taxon>Araneoidea</taxon>
        <taxon>Linyphiidae</taxon>
        <taxon>Erigoninae</taxon>
        <taxon>Oedothorax</taxon>
    </lineage>
</organism>
<feature type="domain" description="AP-5 complex subunit beta-1 N-terminal" evidence="5">
    <location>
        <begin position="42"/>
        <end position="113"/>
    </location>
</feature>
<feature type="domain" description="AP-5 complex subunit beta-1 beta-barrel" evidence="7">
    <location>
        <begin position="695"/>
        <end position="767"/>
    </location>
</feature>
<evidence type="ECO:0000259" key="8">
    <source>
        <dbReference type="Pfam" id="PF21590"/>
    </source>
</evidence>
<dbReference type="GO" id="GO:0016197">
    <property type="term" value="P:endosomal transport"/>
    <property type="evidence" value="ECO:0007669"/>
    <property type="project" value="InterPro"/>
</dbReference>
<dbReference type="Pfam" id="PF21588">
    <property type="entry name" value="AP5B1_middle"/>
    <property type="match status" value="1"/>
</dbReference>
<feature type="domain" description="AP5B1 middle" evidence="6">
    <location>
        <begin position="224"/>
        <end position="590"/>
    </location>
</feature>
<dbReference type="PANTHER" id="PTHR34033">
    <property type="entry name" value="AP-5 COMPLEX SUBUNIT BETA-1"/>
    <property type="match status" value="1"/>
</dbReference>
<proteinExistence type="predicted"/>
<evidence type="ECO:0000256" key="4">
    <source>
        <dbReference type="ARBA" id="ARBA00032431"/>
    </source>
</evidence>
<sequence>MVIKTNKSLLGEDWFQSFCNFRINPETFLDKRKLTRDAFCLDVLKELYLDYIEIQNKTHLLLLLQEYSSLLIKDANLLEQVVGSLVNLYDILGTKPEKRLLKCQILVTIVTILLSHNLNHDFSRLITKVKSLLIDIIYNSSEDSTVISTGCQCLEEIEVCYPGSLKSELGNLLTASEKETSPTFQSYTLLLSVCMRNILTKHHKENSSLQQTISIGHKNFLVFSLVTHLLDMIPYMTYTAMYRVLKDLIFVIKHSPTLSSMVFKLYIQNIMMSSDLPLLHLTFDLLEVFGEELVTAQEEANFFMQIMKMSTHPCLTASHRLIFLDWLKSCTLNKEIAYFSSQPHHSNLRVILPAPFDGPLTQEKKSYVLCLSIPGNSEESSAGNFLNECINGLVKCSLLSGGTKSAPSLFRTLFLYFYSHKSEFMHNAMYKLLIGIMKTSPHLTPYALSFLKAVKIKCPDSQFHQRILEHLVEHILSIPIKQFFSNLEYYLCILEIASQEHASLCRPRAVLRLFQKLLSNTEFEFKNIWSTGNDILSVCRTILKYHDVQIFYCDLAEVLSLVTQNFDDADVKDRAKIYYTMLTSLSKSKVQTIFNLQSSVKDSKNALNNFVAGGDSSQFTCIQKLSKPILKLTRFDKNSETSTQESYKTDTSSVCTDIPDVLESYQSYLSTHEPTLKLQFLLKHINSADNNFSDLYSIVIKTHSEPASKEISVIEIPVLKNFKAKENEGKVIVLSLKPEEPYPLILHFKSEFTCDRGYNYTCHLPSIALKFEDLFMPLPVPQSAKSSTELWRQKLFDDLWNKFKEKIDSREIGSTYCQSLFCVKTGKVFFSVVEQKWKSFIVYKETKDSYNIAICLLPENHILMKMSVVNDKPFVNIIVDKNKILPWITVCLQDMSANL</sequence>
<evidence type="ECO:0000313" key="9">
    <source>
        <dbReference type="EMBL" id="KAG8196610.1"/>
    </source>
</evidence>
<dbReference type="Pfam" id="PF21587">
    <property type="entry name" value="AP5B1_N"/>
    <property type="match status" value="1"/>
</dbReference>
<dbReference type="EMBL" id="JAFNEN010000067">
    <property type="protein sequence ID" value="KAG8196610.1"/>
    <property type="molecule type" value="Genomic_DNA"/>
</dbReference>
<gene>
    <name evidence="9" type="ORF">JTE90_014167</name>
</gene>
<accession>A0AAV6VKN4</accession>
<evidence type="ECO:0000256" key="1">
    <source>
        <dbReference type="ARBA" id="ARBA00018167"/>
    </source>
</evidence>
<dbReference type="GO" id="GO:0030119">
    <property type="term" value="C:AP-type membrane coat adaptor complex"/>
    <property type="evidence" value="ECO:0007669"/>
    <property type="project" value="TreeGrafter"/>
</dbReference>
<evidence type="ECO:0000256" key="2">
    <source>
        <dbReference type="ARBA" id="ARBA00022448"/>
    </source>
</evidence>
<evidence type="ECO:0000313" key="10">
    <source>
        <dbReference type="Proteomes" id="UP000827092"/>
    </source>
</evidence>
<dbReference type="AlphaFoldDB" id="A0AAV6VKN4"/>
<comment type="caution">
    <text evidence="9">The sequence shown here is derived from an EMBL/GenBank/DDBJ whole genome shotgun (WGS) entry which is preliminary data.</text>
</comment>
<dbReference type="InterPro" id="IPR048980">
    <property type="entry name" value="AP5B1_barrel"/>
</dbReference>
<dbReference type="Pfam" id="PF21589">
    <property type="entry name" value="AP5B1_barrel"/>
    <property type="match status" value="1"/>
</dbReference>
<dbReference type="Proteomes" id="UP000827092">
    <property type="component" value="Unassembled WGS sequence"/>
</dbReference>
<evidence type="ECO:0000256" key="3">
    <source>
        <dbReference type="ARBA" id="ARBA00022927"/>
    </source>
</evidence>
<dbReference type="GO" id="GO:0005765">
    <property type="term" value="C:lysosomal membrane"/>
    <property type="evidence" value="ECO:0007669"/>
    <property type="project" value="TreeGrafter"/>
</dbReference>
<dbReference type="InterPro" id="IPR048981">
    <property type="entry name" value="AP5B1_C"/>
</dbReference>
<dbReference type="InterPro" id="IPR048979">
    <property type="entry name" value="AP5B1_middle"/>
</dbReference>
<name>A0AAV6VKN4_9ARAC</name>
<protein>
    <recommendedName>
        <fullName evidence="1">AP-5 complex subunit beta-1</fullName>
    </recommendedName>
    <alternativeName>
        <fullName evidence="4">Adaptor-related protein complex 5 beta subunit</fullName>
    </alternativeName>
</protein>
<dbReference type="InterPro" id="IPR048978">
    <property type="entry name" value="AP5B1_N"/>
</dbReference>
<evidence type="ECO:0000259" key="5">
    <source>
        <dbReference type="Pfam" id="PF21587"/>
    </source>
</evidence>
<keyword evidence="10" id="KW-1185">Reference proteome</keyword>
<evidence type="ECO:0000259" key="6">
    <source>
        <dbReference type="Pfam" id="PF21588"/>
    </source>
</evidence>
<dbReference type="PANTHER" id="PTHR34033:SF1">
    <property type="entry name" value="AP-5 COMPLEX SUBUNIT BETA-1"/>
    <property type="match status" value="1"/>
</dbReference>
<dbReference type="Pfam" id="PF21590">
    <property type="entry name" value="AP5B1_C"/>
    <property type="match status" value="1"/>
</dbReference>
<keyword evidence="3" id="KW-0653">Protein transport</keyword>
<keyword evidence="2" id="KW-0813">Transport</keyword>
<reference evidence="9 10" key="1">
    <citation type="journal article" date="2022" name="Nat. Ecol. Evol.">
        <title>A masculinizing supergene underlies an exaggerated male reproductive morph in a spider.</title>
        <authorList>
            <person name="Hendrickx F."/>
            <person name="De Corte Z."/>
            <person name="Sonet G."/>
            <person name="Van Belleghem S.M."/>
            <person name="Kostlbacher S."/>
            <person name="Vangestel C."/>
        </authorList>
    </citation>
    <scope>NUCLEOTIDE SEQUENCE [LARGE SCALE GENOMIC DNA]</scope>
    <source>
        <strain evidence="9">W744_W776</strain>
    </source>
</reference>
<dbReference type="InterPro" id="IPR038741">
    <property type="entry name" value="AP5B1"/>
</dbReference>